<feature type="active site" evidence="7">
    <location>
        <position position="138"/>
    </location>
</feature>
<dbReference type="PANTHER" id="PTHR21581">
    <property type="entry name" value="D-ALANYL-D-ALANINE CARBOXYPEPTIDASE"/>
    <property type="match status" value="1"/>
</dbReference>
<evidence type="ECO:0000256" key="1">
    <source>
        <dbReference type="ARBA" id="ARBA00007164"/>
    </source>
</evidence>
<keyword evidence="2" id="KW-0732">Signal</keyword>
<keyword evidence="11" id="KW-0645">Protease</keyword>
<gene>
    <name evidence="11" type="ORF">CIAN88_22190</name>
</gene>
<dbReference type="AlphaFoldDB" id="A0A099I2N7"/>
<dbReference type="GO" id="GO:0009252">
    <property type="term" value="P:peptidoglycan biosynthetic process"/>
    <property type="evidence" value="ECO:0007669"/>
    <property type="project" value="UniProtKB-KW"/>
</dbReference>
<feature type="active site" description="Proton acceptor" evidence="7">
    <location>
        <position position="81"/>
    </location>
</feature>
<feature type="active site" description="Acyl-ester intermediate" evidence="7">
    <location>
        <position position="78"/>
    </location>
</feature>
<feature type="binding site" evidence="8">
    <location>
        <position position="251"/>
    </location>
    <ligand>
        <name>substrate</name>
    </ligand>
</feature>
<proteinExistence type="inferred from homology"/>
<dbReference type="EMBL" id="JQIF01000142">
    <property type="protein sequence ID" value="KGJ51138.1"/>
    <property type="molecule type" value="Genomic_DNA"/>
</dbReference>
<evidence type="ECO:0000256" key="9">
    <source>
        <dbReference type="RuleBase" id="RU004016"/>
    </source>
</evidence>
<evidence type="ECO:0000256" key="8">
    <source>
        <dbReference type="PIRSR" id="PIRSR618044-2"/>
    </source>
</evidence>
<dbReference type="GO" id="GO:0009002">
    <property type="term" value="F:serine-type D-Ala-D-Ala carboxypeptidase activity"/>
    <property type="evidence" value="ECO:0007669"/>
    <property type="project" value="InterPro"/>
</dbReference>
<comment type="caution">
    <text evidence="11">The sequence shown here is derived from an EMBL/GenBank/DDBJ whole genome shotgun (WGS) entry which is preliminary data.</text>
</comment>
<organism evidence="11 12">
    <name type="scientific">Clostridium innocuum</name>
    <dbReference type="NCBI Taxonomy" id="1522"/>
    <lineage>
        <taxon>Bacteria</taxon>
        <taxon>Bacillati</taxon>
        <taxon>Bacillota</taxon>
        <taxon>Clostridia</taxon>
        <taxon>Eubacteriales</taxon>
        <taxon>Clostridiaceae</taxon>
        <taxon>Clostridium</taxon>
    </lineage>
</organism>
<dbReference type="Proteomes" id="UP000030008">
    <property type="component" value="Unassembled WGS sequence"/>
</dbReference>
<dbReference type="SUPFAM" id="SSF56601">
    <property type="entry name" value="beta-lactamase/transpeptidase-like"/>
    <property type="match status" value="1"/>
</dbReference>
<dbReference type="InterPro" id="IPR018044">
    <property type="entry name" value="Peptidase_S11"/>
</dbReference>
<keyword evidence="6" id="KW-0961">Cell wall biogenesis/degradation</keyword>
<dbReference type="GO" id="GO:0008360">
    <property type="term" value="P:regulation of cell shape"/>
    <property type="evidence" value="ECO:0007669"/>
    <property type="project" value="UniProtKB-KW"/>
</dbReference>
<reference evidence="11 12" key="1">
    <citation type="submission" date="2014-08" db="EMBL/GenBank/DDBJ databases">
        <title>Clostridium innocuum, an unnegligible vancomycin-resistant pathogen causing extra-intestinal infections.</title>
        <authorList>
            <person name="Feng Y."/>
            <person name="Chiu C.-H."/>
        </authorList>
    </citation>
    <scope>NUCLEOTIDE SEQUENCE [LARGE SCALE GENOMIC DNA]</scope>
    <source>
        <strain evidence="11 12">AN88</strain>
    </source>
</reference>
<evidence type="ECO:0000256" key="2">
    <source>
        <dbReference type="ARBA" id="ARBA00022729"/>
    </source>
</evidence>
<keyword evidence="11" id="KW-0121">Carboxypeptidase</keyword>
<keyword evidence="5" id="KW-0573">Peptidoglycan synthesis</keyword>
<dbReference type="PANTHER" id="PTHR21581:SF6">
    <property type="entry name" value="TRAFFICKING PROTEIN PARTICLE COMPLEX SUBUNIT 12"/>
    <property type="match status" value="1"/>
</dbReference>
<evidence type="ECO:0000256" key="7">
    <source>
        <dbReference type="PIRSR" id="PIRSR618044-1"/>
    </source>
</evidence>
<evidence type="ECO:0000313" key="11">
    <source>
        <dbReference type="EMBL" id="KGJ51138.1"/>
    </source>
</evidence>
<evidence type="ECO:0000256" key="5">
    <source>
        <dbReference type="ARBA" id="ARBA00022984"/>
    </source>
</evidence>
<evidence type="ECO:0000256" key="6">
    <source>
        <dbReference type="ARBA" id="ARBA00023316"/>
    </source>
</evidence>
<accession>A0A099I2N7</accession>
<dbReference type="Pfam" id="PF00768">
    <property type="entry name" value="Peptidase_S11"/>
    <property type="match status" value="1"/>
</dbReference>
<dbReference type="Gene3D" id="3.40.710.10">
    <property type="entry name" value="DD-peptidase/beta-lactamase superfamily"/>
    <property type="match status" value="1"/>
</dbReference>
<protein>
    <submittedName>
        <fullName evidence="11">D-Ala-D-Ala carboxypeptidase</fullName>
    </submittedName>
</protein>
<comment type="similarity">
    <text evidence="1 9">Belongs to the peptidase S11 family.</text>
</comment>
<dbReference type="GO" id="GO:0006508">
    <property type="term" value="P:proteolysis"/>
    <property type="evidence" value="ECO:0007669"/>
    <property type="project" value="InterPro"/>
</dbReference>
<keyword evidence="4" id="KW-0133">Cell shape</keyword>
<dbReference type="InterPro" id="IPR012338">
    <property type="entry name" value="Beta-lactam/transpept-like"/>
</dbReference>
<dbReference type="PRINTS" id="PR00725">
    <property type="entry name" value="DADACBPTASE1"/>
</dbReference>
<dbReference type="RefSeq" id="WP_044908342.1">
    <property type="nucleotide sequence ID" value="NZ_JQIF01000142.1"/>
</dbReference>
<evidence type="ECO:0000256" key="3">
    <source>
        <dbReference type="ARBA" id="ARBA00022801"/>
    </source>
</evidence>
<dbReference type="GO" id="GO:0071555">
    <property type="term" value="P:cell wall organization"/>
    <property type="evidence" value="ECO:0007669"/>
    <property type="project" value="UniProtKB-KW"/>
</dbReference>
<dbReference type="InterPro" id="IPR001967">
    <property type="entry name" value="Peptidase_S11_N"/>
</dbReference>
<feature type="domain" description="Peptidase S11 D-alanyl-D-alanine carboxypeptidase A N-terminal" evidence="10">
    <location>
        <begin position="42"/>
        <end position="270"/>
    </location>
</feature>
<name>A0A099I2N7_CLOIN</name>
<evidence type="ECO:0000256" key="4">
    <source>
        <dbReference type="ARBA" id="ARBA00022960"/>
    </source>
</evidence>
<keyword evidence="3" id="KW-0378">Hydrolase</keyword>
<evidence type="ECO:0000313" key="12">
    <source>
        <dbReference type="Proteomes" id="UP000030008"/>
    </source>
</evidence>
<evidence type="ECO:0000259" key="10">
    <source>
        <dbReference type="Pfam" id="PF00768"/>
    </source>
</evidence>
<sequence length="306" mass="34262">MKRFKKLLLAGVLLTGLVCYLRPMISKEDKVNLQIRNTEEQPIKISSELYSKNYILIRQKDNKVMLKEREEEAIAPASLTKLMTVYTALQYIDDLQKTVRIPASIFPQLEKEQASMAGFLPDEEVTYEDLIYGALLPSGADACMTLAISLYGSEDAFVAEMNAQAEKLKLKQTRFQNCTGLDEAGHVSSVRDIAWILDEALKLPKFAEAFHATNYVMAPSNMHPEGMTIYSTMRMTMDQNELSQDDILGGKTGYTKKAGLCLATQARIHEETWLFVSAHAAGSATTKPYHILDAINVYEALARLYA</sequence>